<gene>
    <name evidence="1" type="ORF">O0554_25630</name>
</gene>
<sequence>MPNVKIALTGKMRSGKDTVAGYLVEHYDFIPYAFGDGIKRVCRELFPEQVANGKKPRALLQGVGQAMRAIDPDVWIKRTMSEVYRARDFDVVIADLRQPNEYARLYTEGYVIIRVNTSDDVRIDRMRSAGDTFDLADFTHDTERYVDMFAVHYELNNNGSVLDLYEQIDVVMREIMRREAV</sequence>
<name>A0AAP3GE78_BRELA</name>
<evidence type="ECO:0000313" key="1">
    <source>
        <dbReference type="EMBL" id="MCZ0810224.1"/>
    </source>
</evidence>
<organism evidence="1 2">
    <name type="scientific">Brevibacillus laterosporus</name>
    <name type="common">Bacillus laterosporus</name>
    <dbReference type="NCBI Taxonomy" id="1465"/>
    <lineage>
        <taxon>Bacteria</taxon>
        <taxon>Bacillati</taxon>
        <taxon>Bacillota</taxon>
        <taxon>Bacilli</taxon>
        <taxon>Bacillales</taxon>
        <taxon>Paenibacillaceae</taxon>
        <taxon>Brevibacillus</taxon>
    </lineage>
</organism>
<reference evidence="1" key="1">
    <citation type="submission" date="2022-09" db="EMBL/GenBank/DDBJ databases">
        <title>Genome analysis and characterization of larvicidal activity of Brevibacillus strains.</title>
        <authorList>
            <person name="Patrusheva E.V."/>
            <person name="Izotova A.O."/>
            <person name="Toshchakov S.V."/>
            <person name="Sineoky S.P."/>
        </authorList>
    </citation>
    <scope>NUCLEOTIDE SEQUENCE</scope>
    <source>
        <strain evidence="1">VKPM_B-13247</strain>
    </source>
</reference>
<comment type="caution">
    <text evidence="1">The sequence shown here is derived from an EMBL/GenBank/DDBJ whole genome shotgun (WGS) entry which is preliminary data.</text>
</comment>
<dbReference type="Gene3D" id="3.40.50.300">
    <property type="entry name" value="P-loop containing nucleotide triphosphate hydrolases"/>
    <property type="match status" value="1"/>
</dbReference>
<dbReference type="InterPro" id="IPR027417">
    <property type="entry name" value="P-loop_NTPase"/>
</dbReference>
<dbReference type="Pfam" id="PF13238">
    <property type="entry name" value="AAA_18"/>
    <property type="match status" value="1"/>
</dbReference>
<evidence type="ECO:0000313" key="2">
    <source>
        <dbReference type="Proteomes" id="UP001077662"/>
    </source>
</evidence>
<proteinExistence type="predicted"/>
<dbReference type="Proteomes" id="UP001077662">
    <property type="component" value="Unassembled WGS sequence"/>
</dbReference>
<dbReference type="EMBL" id="JAPTNE010000062">
    <property type="protein sequence ID" value="MCZ0810224.1"/>
    <property type="molecule type" value="Genomic_DNA"/>
</dbReference>
<accession>A0AAP3GE78</accession>
<dbReference type="AlphaFoldDB" id="A0AAP3GE78"/>
<dbReference type="SUPFAM" id="SSF52540">
    <property type="entry name" value="P-loop containing nucleoside triphosphate hydrolases"/>
    <property type="match status" value="1"/>
</dbReference>
<protein>
    <recommendedName>
        <fullName evidence="3">Adenylate kinase</fullName>
    </recommendedName>
</protein>
<dbReference type="RefSeq" id="WP_258434951.1">
    <property type="nucleotide sequence ID" value="NZ_JANSGW010000062.1"/>
</dbReference>
<evidence type="ECO:0008006" key="3">
    <source>
        <dbReference type="Google" id="ProtNLM"/>
    </source>
</evidence>